<dbReference type="EMBL" id="KZ501821">
    <property type="protein sequence ID" value="PKU88122.1"/>
    <property type="molecule type" value="Genomic_DNA"/>
</dbReference>
<accession>A0A2I0XJN2</accession>
<proteinExistence type="predicted"/>
<gene>
    <name evidence="2" type="primary">SEU</name>
    <name evidence="2" type="ORF">MA16_Dca014556</name>
</gene>
<protein>
    <submittedName>
        <fullName evidence="2">Transcriptional corepressor SEUSS</fullName>
    </submittedName>
</protein>
<organism evidence="2 3">
    <name type="scientific">Dendrobium catenatum</name>
    <dbReference type="NCBI Taxonomy" id="906689"/>
    <lineage>
        <taxon>Eukaryota</taxon>
        <taxon>Viridiplantae</taxon>
        <taxon>Streptophyta</taxon>
        <taxon>Embryophyta</taxon>
        <taxon>Tracheophyta</taxon>
        <taxon>Spermatophyta</taxon>
        <taxon>Magnoliopsida</taxon>
        <taxon>Liliopsida</taxon>
        <taxon>Asparagales</taxon>
        <taxon>Orchidaceae</taxon>
        <taxon>Epidendroideae</taxon>
        <taxon>Malaxideae</taxon>
        <taxon>Dendrobiinae</taxon>
        <taxon>Dendrobium</taxon>
    </lineage>
</organism>
<dbReference type="Proteomes" id="UP000233837">
    <property type="component" value="Unassembled WGS sequence"/>
</dbReference>
<dbReference type="InterPro" id="IPR029005">
    <property type="entry name" value="LIM-bd/SEUSS"/>
</dbReference>
<evidence type="ECO:0000256" key="1">
    <source>
        <dbReference type="SAM" id="MobiDB-lite"/>
    </source>
</evidence>
<name>A0A2I0XJN2_9ASPA</name>
<reference evidence="2 3" key="1">
    <citation type="journal article" date="2016" name="Sci. Rep.">
        <title>The Dendrobium catenatum Lindl. genome sequence provides insights into polysaccharide synthase, floral development and adaptive evolution.</title>
        <authorList>
            <person name="Zhang G.Q."/>
            <person name="Xu Q."/>
            <person name="Bian C."/>
            <person name="Tsai W.C."/>
            <person name="Yeh C.M."/>
            <person name="Liu K.W."/>
            <person name="Yoshida K."/>
            <person name="Zhang L.S."/>
            <person name="Chang S.B."/>
            <person name="Chen F."/>
            <person name="Shi Y."/>
            <person name="Su Y.Y."/>
            <person name="Zhang Y.Q."/>
            <person name="Chen L.J."/>
            <person name="Yin Y."/>
            <person name="Lin M."/>
            <person name="Huang H."/>
            <person name="Deng H."/>
            <person name="Wang Z.W."/>
            <person name="Zhu S.L."/>
            <person name="Zhao X."/>
            <person name="Deng C."/>
            <person name="Niu S.C."/>
            <person name="Huang J."/>
            <person name="Wang M."/>
            <person name="Liu G.H."/>
            <person name="Yang H.J."/>
            <person name="Xiao X.J."/>
            <person name="Hsiao Y.Y."/>
            <person name="Wu W.L."/>
            <person name="Chen Y.Y."/>
            <person name="Mitsuda N."/>
            <person name="Ohme-Takagi M."/>
            <person name="Luo Y.B."/>
            <person name="Van de Peer Y."/>
            <person name="Liu Z.J."/>
        </authorList>
    </citation>
    <scope>NUCLEOTIDE SEQUENCE [LARGE SCALE GENOMIC DNA]</scope>
    <source>
        <tissue evidence="2">The whole plant</tissue>
    </source>
</reference>
<feature type="region of interest" description="Disordered" evidence="1">
    <location>
        <begin position="1"/>
        <end position="23"/>
    </location>
</feature>
<keyword evidence="3" id="KW-1185">Reference proteome</keyword>
<reference evidence="2 3" key="2">
    <citation type="journal article" date="2017" name="Nature">
        <title>The Apostasia genome and the evolution of orchids.</title>
        <authorList>
            <person name="Zhang G.Q."/>
            <person name="Liu K.W."/>
            <person name="Li Z."/>
            <person name="Lohaus R."/>
            <person name="Hsiao Y.Y."/>
            <person name="Niu S.C."/>
            <person name="Wang J.Y."/>
            <person name="Lin Y.C."/>
            <person name="Xu Q."/>
            <person name="Chen L.J."/>
            <person name="Yoshida K."/>
            <person name="Fujiwara S."/>
            <person name="Wang Z.W."/>
            <person name="Zhang Y.Q."/>
            <person name="Mitsuda N."/>
            <person name="Wang M."/>
            <person name="Liu G.H."/>
            <person name="Pecoraro L."/>
            <person name="Huang H.X."/>
            <person name="Xiao X.J."/>
            <person name="Lin M."/>
            <person name="Wu X.Y."/>
            <person name="Wu W.L."/>
            <person name="Chen Y.Y."/>
            <person name="Chang S.B."/>
            <person name="Sakamoto S."/>
            <person name="Ohme-Takagi M."/>
            <person name="Yagi M."/>
            <person name="Zeng S.J."/>
            <person name="Shen C.Y."/>
            <person name="Yeh C.M."/>
            <person name="Luo Y.B."/>
            <person name="Tsai W.C."/>
            <person name="Van de Peer Y."/>
            <person name="Liu Z.J."/>
        </authorList>
    </citation>
    <scope>NUCLEOTIDE SEQUENCE [LARGE SCALE GENOMIC DNA]</scope>
    <source>
        <tissue evidence="2">The whole plant</tissue>
    </source>
</reference>
<dbReference type="PANTHER" id="PTHR10378">
    <property type="entry name" value="LIM DOMAIN-BINDING PROTEIN"/>
    <property type="match status" value="1"/>
</dbReference>
<feature type="compositionally biased region" description="Polar residues" evidence="1">
    <location>
        <begin position="1"/>
        <end position="20"/>
    </location>
</feature>
<evidence type="ECO:0000313" key="3">
    <source>
        <dbReference type="Proteomes" id="UP000233837"/>
    </source>
</evidence>
<sequence length="204" mass="23988">MVQNFPQQLTVPHSQHQQQRGGLGNVGSMAQVKLEMQIGSSDQSFSGQQLQTMRSIDPVKMEPQQLQSVRSLVPVKLEHQHTDSSMYLQQHQQQHSQQQLFQMSRSTHHAANATTQMNLLQQQRLLQLQQQQQLFKVHPQWAQLQQQLQHGLPIRPQMKTTTYEPGMCERHLTQYMYNQQLRPEDNNIEFEEFFQRILLFGLYD</sequence>
<dbReference type="AlphaFoldDB" id="A0A2I0XJN2"/>
<evidence type="ECO:0000313" key="2">
    <source>
        <dbReference type="EMBL" id="PKU88122.1"/>
    </source>
</evidence>